<dbReference type="Pfam" id="PF06239">
    <property type="entry name" value="ECSIT_N"/>
    <property type="match status" value="1"/>
</dbReference>
<accession>A0A0R3X7I5</accession>
<dbReference type="WBParaSite" id="TTAC_0000951001-mRNA-1">
    <property type="protein sequence ID" value="TTAC_0000951001-mRNA-1"/>
    <property type="gene ID" value="TTAC_0000951001"/>
</dbReference>
<dbReference type="STRING" id="6205.A0A0R3X7I5"/>
<reference evidence="2" key="1">
    <citation type="submission" date="2017-02" db="UniProtKB">
        <authorList>
            <consortium name="WormBaseParasite"/>
        </authorList>
    </citation>
    <scope>IDENTIFICATION</scope>
</reference>
<evidence type="ECO:0000259" key="1">
    <source>
        <dbReference type="Pfam" id="PF06239"/>
    </source>
</evidence>
<sequence length="519" mass="58065">LRSSGRLLEGGQKNLTVALNNKRTLFSFLRGKKKQDETSSSKSQAEGTHADLIWAEASRSFEQNKLSKVSRTTLGLKRSQLKQLKKATFLDTIELFKARSGSSRRGFNEFILAAMREMRAYEVEGDLEAYKALLSVLPRGGRLKAKSILHADVGGYMEQQATVVRLLLQLNTNHVIPDDDVGNTIVEVFGFRSYAMTHYRRMMYWLPKLRHANPWPVVERLPDDIEGEDAIKLAQLAAARICPDPSTEFSTIFVESKETDTPNCMVSGQSPAQRALLSAYATTLVSSPQSSVLYLDGPQFFWYRELQLAYYVLWGSLDKQRLKTQVEKCQEIEDRLKSVSDVASWDFSIPGSEREKLTPLQPVLPPDSLLPPPPQTVVPALTGHEEGSLITLQPKRSSLMRRGSTVTAERRRAMWAGFGPSHQITHLPENLTRHEQAEGTIMGVGVVAPMSNALETQARAYGGLTYKEMPDPTVSLPVPAPPGLIQQWLNRLQELNPALDRWTVIIRNRAHFSAAEEGK</sequence>
<name>A0A0R3X7I5_HYDTA</name>
<evidence type="ECO:0000313" key="2">
    <source>
        <dbReference type="WBParaSite" id="TTAC_0000951001-mRNA-1"/>
    </source>
</evidence>
<dbReference type="GO" id="GO:0005739">
    <property type="term" value="C:mitochondrion"/>
    <property type="evidence" value="ECO:0007669"/>
    <property type="project" value="TreeGrafter"/>
</dbReference>
<proteinExistence type="predicted"/>
<dbReference type="InterPro" id="IPR046448">
    <property type="entry name" value="ECSIT_N"/>
</dbReference>
<dbReference type="GO" id="GO:0045087">
    <property type="term" value="P:innate immune response"/>
    <property type="evidence" value="ECO:0007669"/>
    <property type="project" value="TreeGrafter"/>
</dbReference>
<feature type="domain" description="ECSIT N-terminal" evidence="1">
    <location>
        <begin position="80"/>
        <end position="253"/>
    </location>
</feature>
<dbReference type="GO" id="GO:0007178">
    <property type="term" value="P:cell surface receptor protein serine/threonine kinase signaling pathway"/>
    <property type="evidence" value="ECO:0007669"/>
    <property type="project" value="TreeGrafter"/>
</dbReference>
<organism evidence="2">
    <name type="scientific">Hydatigena taeniaeformis</name>
    <name type="common">Feline tapeworm</name>
    <name type="synonym">Taenia taeniaeformis</name>
    <dbReference type="NCBI Taxonomy" id="6205"/>
    <lineage>
        <taxon>Eukaryota</taxon>
        <taxon>Metazoa</taxon>
        <taxon>Spiralia</taxon>
        <taxon>Lophotrochozoa</taxon>
        <taxon>Platyhelminthes</taxon>
        <taxon>Cestoda</taxon>
        <taxon>Eucestoda</taxon>
        <taxon>Cyclophyllidea</taxon>
        <taxon>Taeniidae</taxon>
        <taxon>Hydatigera</taxon>
    </lineage>
</organism>
<protein>
    <submittedName>
        <fullName evidence="2">ECSIT domain-containing protein</fullName>
    </submittedName>
</protein>
<dbReference type="InterPro" id="IPR010418">
    <property type="entry name" value="ECSIT"/>
</dbReference>
<dbReference type="PANTHER" id="PTHR13113:SF1">
    <property type="entry name" value="EVOLUTIONARILY CONSERVED SIGNALING INTERMEDIATE IN TOLL PATHWAY, MITOCHONDRIAL"/>
    <property type="match status" value="1"/>
</dbReference>
<dbReference type="AlphaFoldDB" id="A0A0R3X7I5"/>
<dbReference type="PANTHER" id="PTHR13113">
    <property type="entry name" value="ECSIT EVOLUTIONARILY CONSERVED SIGNALING INTERMEDIATE IN TOLL PATHWAYS"/>
    <property type="match status" value="1"/>
</dbReference>